<comment type="similarity">
    <text evidence="1">Belongs to the short-chain dehydrogenases/reductases (SDR) family.</text>
</comment>
<dbReference type="InterPro" id="IPR002347">
    <property type="entry name" value="SDR_fam"/>
</dbReference>
<evidence type="ECO:0000313" key="3">
    <source>
        <dbReference type="EMBL" id="WDR02168.1"/>
    </source>
</evidence>
<dbReference type="PRINTS" id="PR00081">
    <property type="entry name" value="GDHRDH"/>
</dbReference>
<evidence type="ECO:0000313" key="4">
    <source>
        <dbReference type="Proteomes" id="UP001220530"/>
    </source>
</evidence>
<dbReference type="SUPFAM" id="SSF51735">
    <property type="entry name" value="NAD(P)-binding Rossmann-fold domains"/>
    <property type="match status" value="1"/>
</dbReference>
<dbReference type="InterPro" id="IPR036291">
    <property type="entry name" value="NAD(P)-bd_dom_sf"/>
</dbReference>
<dbReference type="PANTHER" id="PTHR42760">
    <property type="entry name" value="SHORT-CHAIN DEHYDROGENASES/REDUCTASES FAMILY MEMBER"/>
    <property type="match status" value="1"/>
</dbReference>
<evidence type="ECO:0000256" key="1">
    <source>
        <dbReference type="ARBA" id="ARBA00006484"/>
    </source>
</evidence>
<gene>
    <name evidence="3" type="ORF">PSQ19_16175</name>
</gene>
<sequence length="254" mass="27110">MMLNTHYESLKDVAVVISGGSTGIGAALVRGFCAQKARVGFVDIDAQRGSALAAELAANGAKAEFQACDITDFAAYHDAIMHFARAHGPCQILLNNAANDQRMRLDELTQQTYERAIAVNLGHAMFAAQAVAPSMIEMGGGSIVNFGSVSWMMASGNLPIYAACKAGLHGLTRTLARDLGKHGIRVNTLVPGWVMTERQKTLWVDAEAEQLIDKSQCLVGHVLPEDIAAMALFLASDEAKMCSAQNFIVDGGWV</sequence>
<dbReference type="InterPro" id="IPR020904">
    <property type="entry name" value="Sc_DH/Rdtase_CS"/>
</dbReference>
<evidence type="ECO:0000256" key="2">
    <source>
        <dbReference type="ARBA" id="ARBA00023002"/>
    </source>
</evidence>
<dbReference type="PANTHER" id="PTHR42760:SF133">
    <property type="entry name" value="3-OXOACYL-[ACYL-CARRIER-PROTEIN] REDUCTASE"/>
    <property type="match status" value="1"/>
</dbReference>
<dbReference type="Gene3D" id="3.40.50.720">
    <property type="entry name" value="NAD(P)-binding Rossmann-like Domain"/>
    <property type="match status" value="1"/>
</dbReference>
<organism evidence="3 4">
    <name type="scientific">Devosia algicola</name>
    <dbReference type="NCBI Taxonomy" id="3026418"/>
    <lineage>
        <taxon>Bacteria</taxon>
        <taxon>Pseudomonadati</taxon>
        <taxon>Pseudomonadota</taxon>
        <taxon>Alphaproteobacteria</taxon>
        <taxon>Hyphomicrobiales</taxon>
        <taxon>Devosiaceae</taxon>
        <taxon>Devosia</taxon>
    </lineage>
</organism>
<dbReference type="RefSeq" id="WP_282218575.1">
    <property type="nucleotide sequence ID" value="NZ_CP118246.1"/>
</dbReference>
<keyword evidence="2" id="KW-0560">Oxidoreductase</keyword>
<protein>
    <submittedName>
        <fullName evidence="3">SDR family NAD(P)-dependent oxidoreductase</fullName>
    </submittedName>
</protein>
<dbReference type="PROSITE" id="PS00061">
    <property type="entry name" value="ADH_SHORT"/>
    <property type="match status" value="1"/>
</dbReference>
<dbReference type="Proteomes" id="UP001220530">
    <property type="component" value="Chromosome"/>
</dbReference>
<accession>A0ABY7YLI8</accession>
<dbReference type="CDD" id="cd05233">
    <property type="entry name" value="SDR_c"/>
    <property type="match status" value="1"/>
</dbReference>
<reference evidence="3 4" key="1">
    <citation type="submission" date="2023-02" db="EMBL/GenBank/DDBJ databases">
        <title>Devosia algicola sp. nov., isolated from the phycosphere of marine algae.</title>
        <authorList>
            <person name="Kim J.M."/>
            <person name="Lee J.K."/>
            <person name="Choi B.J."/>
            <person name="Bayburt H."/>
            <person name="Jeon C.O."/>
        </authorList>
    </citation>
    <scope>NUCLEOTIDE SEQUENCE [LARGE SCALE GENOMIC DNA]</scope>
    <source>
        <strain evidence="3 4">G20-9</strain>
    </source>
</reference>
<name>A0ABY7YLI8_9HYPH</name>
<dbReference type="EMBL" id="CP118246">
    <property type="protein sequence ID" value="WDR02168.1"/>
    <property type="molecule type" value="Genomic_DNA"/>
</dbReference>
<dbReference type="PRINTS" id="PR00080">
    <property type="entry name" value="SDRFAMILY"/>
</dbReference>
<dbReference type="Pfam" id="PF13561">
    <property type="entry name" value="adh_short_C2"/>
    <property type="match status" value="1"/>
</dbReference>
<proteinExistence type="inferred from homology"/>
<keyword evidence="4" id="KW-1185">Reference proteome</keyword>